<dbReference type="AlphaFoldDB" id="A0AAD7CHJ6"/>
<dbReference type="EMBL" id="JARKIE010000366">
    <property type="protein sequence ID" value="KAJ7649266.1"/>
    <property type="molecule type" value="Genomic_DNA"/>
</dbReference>
<feature type="compositionally biased region" description="Acidic residues" evidence="1">
    <location>
        <begin position="64"/>
        <end position="87"/>
    </location>
</feature>
<feature type="non-terminal residue" evidence="2">
    <location>
        <position position="240"/>
    </location>
</feature>
<proteinExistence type="predicted"/>
<organism evidence="2 3">
    <name type="scientific">Mycena rosella</name>
    <name type="common">Pink bonnet</name>
    <name type="synonym">Agaricus rosellus</name>
    <dbReference type="NCBI Taxonomy" id="1033263"/>
    <lineage>
        <taxon>Eukaryota</taxon>
        <taxon>Fungi</taxon>
        <taxon>Dikarya</taxon>
        <taxon>Basidiomycota</taxon>
        <taxon>Agaricomycotina</taxon>
        <taxon>Agaricomycetes</taxon>
        <taxon>Agaricomycetidae</taxon>
        <taxon>Agaricales</taxon>
        <taxon>Marasmiineae</taxon>
        <taxon>Mycenaceae</taxon>
        <taxon>Mycena</taxon>
    </lineage>
</organism>
<evidence type="ECO:0000313" key="2">
    <source>
        <dbReference type="EMBL" id="KAJ7649266.1"/>
    </source>
</evidence>
<accession>A0AAD7CHJ6</accession>
<gene>
    <name evidence="2" type="ORF">B0H17DRAFT_958557</name>
</gene>
<evidence type="ECO:0000313" key="3">
    <source>
        <dbReference type="Proteomes" id="UP001221757"/>
    </source>
</evidence>
<sequence>MNYSSNEDELTLVFGLSGRVKPSANQISDYQNRGSPLEQVCVWDFVARVDKTSKVKAKRKHGSDDDDGDGESDPQNELDALEEDNDGDGNLTSKVPETSNEEYAPDGGATDADALEDTFEEFDDDILDYAGRLRPKVELKVPHIEAATHFLRVCAPIARKVPVPIGPALPRRDMEDLKQKHARLMLIFFKPWRHARDLREEGESWDQAYLRFRSNCSSFALEAIDNIQILHECKDSRDAH</sequence>
<protein>
    <submittedName>
        <fullName evidence="2">Uncharacterized protein</fullName>
    </submittedName>
</protein>
<keyword evidence="3" id="KW-1185">Reference proteome</keyword>
<evidence type="ECO:0000256" key="1">
    <source>
        <dbReference type="SAM" id="MobiDB-lite"/>
    </source>
</evidence>
<dbReference type="Proteomes" id="UP001221757">
    <property type="component" value="Unassembled WGS sequence"/>
</dbReference>
<name>A0AAD7CHJ6_MYCRO</name>
<comment type="caution">
    <text evidence="2">The sequence shown here is derived from an EMBL/GenBank/DDBJ whole genome shotgun (WGS) entry which is preliminary data.</text>
</comment>
<reference evidence="2" key="1">
    <citation type="submission" date="2023-03" db="EMBL/GenBank/DDBJ databases">
        <title>Massive genome expansion in bonnet fungi (Mycena s.s.) driven by repeated elements and novel gene families across ecological guilds.</title>
        <authorList>
            <consortium name="Lawrence Berkeley National Laboratory"/>
            <person name="Harder C.B."/>
            <person name="Miyauchi S."/>
            <person name="Viragh M."/>
            <person name="Kuo A."/>
            <person name="Thoen E."/>
            <person name="Andreopoulos B."/>
            <person name="Lu D."/>
            <person name="Skrede I."/>
            <person name="Drula E."/>
            <person name="Henrissat B."/>
            <person name="Morin E."/>
            <person name="Kohler A."/>
            <person name="Barry K."/>
            <person name="LaButti K."/>
            <person name="Morin E."/>
            <person name="Salamov A."/>
            <person name="Lipzen A."/>
            <person name="Mereny Z."/>
            <person name="Hegedus B."/>
            <person name="Baldrian P."/>
            <person name="Stursova M."/>
            <person name="Weitz H."/>
            <person name="Taylor A."/>
            <person name="Grigoriev I.V."/>
            <person name="Nagy L.G."/>
            <person name="Martin F."/>
            <person name="Kauserud H."/>
        </authorList>
    </citation>
    <scope>NUCLEOTIDE SEQUENCE</scope>
    <source>
        <strain evidence="2">CBHHK067</strain>
    </source>
</reference>
<feature type="region of interest" description="Disordered" evidence="1">
    <location>
        <begin position="53"/>
        <end position="112"/>
    </location>
</feature>